<gene>
    <name evidence="1" type="ORF">RC62_1705</name>
</gene>
<proteinExistence type="predicted"/>
<dbReference type="PATRIC" id="fig|362413.3.peg.1659"/>
<comment type="caution">
    <text evidence="1">The sequence shown here is derived from an EMBL/GenBank/DDBJ whole genome shotgun (WGS) entry which is preliminary data.</text>
</comment>
<reference evidence="1 2" key="1">
    <citation type="submission" date="2014-09" db="EMBL/GenBank/DDBJ databases">
        <title>Genome sequence of Flavobacterium aquidurense RC62.</title>
        <authorList>
            <person name="Kim J.F."/>
            <person name="Kwak M.-J."/>
        </authorList>
    </citation>
    <scope>NUCLEOTIDE SEQUENCE [LARGE SCALE GENOMIC DNA]</scope>
    <source>
        <strain evidence="1 2">RC62</strain>
    </source>
</reference>
<sequence>MTTKKLMPAQYGGDIGNNRNALNSVGHLKCVGFIFPNCSKL</sequence>
<dbReference type="AlphaFoldDB" id="A0A0Q0W1Y1"/>
<accession>A0A0Q0W1Y1</accession>
<dbReference type="Proteomes" id="UP000050443">
    <property type="component" value="Unassembled WGS sequence"/>
</dbReference>
<dbReference type="EMBL" id="JRLF01000014">
    <property type="protein sequence ID" value="KQB38351.1"/>
    <property type="molecule type" value="Genomic_DNA"/>
</dbReference>
<evidence type="ECO:0000313" key="2">
    <source>
        <dbReference type="Proteomes" id="UP000050443"/>
    </source>
</evidence>
<name>A0A0Q0W1Y1_9FLAO</name>
<evidence type="ECO:0000313" key="1">
    <source>
        <dbReference type="EMBL" id="KQB38351.1"/>
    </source>
</evidence>
<organism evidence="1 2">
    <name type="scientific">Flavobacterium aquidurense</name>
    <dbReference type="NCBI Taxonomy" id="362413"/>
    <lineage>
        <taxon>Bacteria</taxon>
        <taxon>Pseudomonadati</taxon>
        <taxon>Bacteroidota</taxon>
        <taxon>Flavobacteriia</taxon>
        <taxon>Flavobacteriales</taxon>
        <taxon>Flavobacteriaceae</taxon>
        <taxon>Flavobacterium</taxon>
    </lineage>
</organism>
<dbReference type="STRING" id="362413.RC62_1705"/>
<protein>
    <submittedName>
        <fullName evidence="1">Uncharacterized protein</fullName>
    </submittedName>
</protein>